<reference evidence="1" key="1">
    <citation type="submission" date="2020-04" db="EMBL/GenBank/DDBJ databases">
        <title>Analysis of mating type loci in Filobasidium floriforme.</title>
        <authorList>
            <person name="Nowrousian M."/>
        </authorList>
    </citation>
    <scope>NUCLEOTIDE SEQUENCE</scope>
    <source>
        <strain evidence="1">CBS 6242</strain>
    </source>
</reference>
<sequence length="399" mass="45064">MAQENYLDFRDQGLHGVRGSAHILAMIEPHRHPIWRLDVSHNRLNTDGCIHLFKGLKAIRERRNLESNDDKGFTLEVIMLAGNWIEDPALPVIAAYLDGDTTLRELVLSNNGIEGVNHMSALGRAIASSQMQSLVVLNNPLRHHALRDFLEGLAPKCTTHPARYRLSDLDWAYSIPNEDTVTALGDFLADSRRSHHIGSLNLYDDDGLGDLSSAGFALLWVAIHRYNRNLREVLLPRFNQHIGENRKNDDATRANIMKASTHYAEMGLPLPRTPRDSQGFTLEEHEFGRERSILIRTMENRKLLRSLTTSFAQLLPASRIVLNGFKDEAFRGRFHILDLPPELLTMIVKNIAVDPDIPSARQWNDLMAYATDRAAVSSATGSETREDVMFKLGWDCYDA</sequence>
<proteinExistence type="predicted"/>
<dbReference type="InterPro" id="IPR032675">
    <property type="entry name" value="LRR_dom_sf"/>
</dbReference>
<comment type="caution">
    <text evidence="1">The sequence shown here is derived from an EMBL/GenBank/DDBJ whole genome shotgun (WGS) entry which is preliminary data.</text>
</comment>
<organism evidence="1 2">
    <name type="scientific">Filobasidium floriforme</name>
    <dbReference type="NCBI Taxonomy" id="5210"/>
    <lineage>
        <taxon>Eukaryota</taxon>
        <taxon>Fungi</taxon>
        <taxon>Dikarya</taxon>
        <taxon>Basidiomycota</taxon>
        <taxon>Agaricomycotina</taxon>
        <taxon>Tremellomycetes</taxon>
        <taxon>Filobasidiales</taxon>
        <taxon>Filobasidiaceae</taxon>
        <taxon>Filobasidium</taxon>
    </lineage>
</organism>
<dbReference type="AlphaFoldDB" id="A0A8K0JRP1"/>
<keyword evidence="2" id="KW-1185">Reference proteome</keyword>
<dbReference type="SUPFAM" id="SSF52047">
    <property type="entry name" value="RNI-like"/>
    <property type="match status" value="1"/>
</dbReference>
<name>A0A8K0JRP1_9TREE</name>
<accession>A0A8K0JRP1</accession>
<protein>
    <submittedName>
        <fullName evidence="1">Uncharacterized protein</fullName>
    </submittedName>
</protein>
<dbReference type="EMBL" id="JABELV010000018">
    <property type="protein sequence ID" value="KAG7566944.1"/>
    <property type="molecule type" value="Genomic_DNA"/>
</dbReference>
<evidence type="ECO:0000313" key="1">
    <source>
        <dbReference type="EMBL" id="KAG7566944.1"/>
    </source>
</evidence>
<gene>
    <name evidence="1" type="ORF">FFLO_01323</name>
</gene>
<dbReference type="Gene3D" id="3.80.10.10">
    <property type="entry name" value="Ribonuclease Inhibitor"/>
    <property type="match status" value="1"/>
</dbReference>
<dbReference type="Proteomes" id="UP000812966">
    <property type="component" value="Unassembled WGS sequence"/>
</dbReference>
<evidence type="ECO:0000313" key="2">
    <source>
        <dbReference type="Proteomes" id="UP000812966"/>
    </source>
</evidence>